<dbReference type="AlphaFoldDB" id="A0AAN6F5Z3"/>
<feature type="compositionally biased region" description="Polar residues" evidence="1">
    <location>
        <begin position="344"/>
        <end position="354"/>
    </location>
</feature>
<comment type="caution">
    <text evidence="3">The sequence shown here is derived from an EMBL/GenBank/DDBJ whole genome shotgun (WGS) entry which is preliminary data.</text>
</comment>
<evidence type="ECO:0000256" key="1">
    <source>
        <dbReference type="SAM" id="MobiDB-lite"/>
    </source>
</evidence>
<evidence type="ECO:0000313" key="4">
    <source>
        <dbReference type="Proteomes" id="UP001161757"/>
    </source>
</evidence>
<feature type="signal peptide" evidence="2">
    <location>
        <begin position="1"/>
        <end position="23"/>
    </location>
</feature>
<name>A0AAN6F5Z3_EXODE</name>
<feature type="compositionally biased region" description="Basic and acidic residues" evidence="1">
    <location>
        <begin position="67"/>
        <end position="97"/>
    </location>
</feature>
<dbReference type="EMBL" id="JAJGCB010000001">
    <property type="protein sequence ID" value="KAJ8996220.1"/>
    <property type="molecule type" value="Genomic_DNA"/>
</dbReference>
<proteinExistence type="predicted"/>
<reference evidence="3" key="1">
    <citation type="submission" date="2023-01" db="EMBL/GenBank/DDBJ databases">
        <title>Exophiala dermititidis isolated from Cystic Fibrosis Patient.</title>
        <authorList>
            <person name="Kurbessoian T."/>
            <person name="Crocker A."/>
            <person name="Murante D."/>
            <person name="Hogan D.A."/>
            <person name="Stajich J.E."/>
        </authorList>
    </citation>
    <scope>NUCLEOTIDE SEQUENCE</scope>
    <source>
        <strain evidence="3">Ex8</strain>
    </source>
</reference>
<evidence type="ECO:0000256" key="2">
    <source>
        <dbReference type="SAM" id="SignalP"/>
    </source>
</evidence>
<feature type="chain" id="PRO_5042876920" evidence="2">
    <location>
        <begin position="24"/>
        <end position="354"/>
    </location>
</feature>
<protein>
    <submittedName>
        <fullName evidence="3">Uncharacterized protein</fullName>
    </submittedName>
</protein>
<keyword evidence="2" id="KW-0732">Signal</keyword>
<gene>
    <name evidence="3" type="ORF">HRR80_000951</name>
</gene>
<sequence length="354" mass="38613">MPAPLARGIIITVTVLVAAGVAAYENPQVRAWIDRTRHKIAMGLHSLGDEIHPTPNQRRRPSLNDASMHEEKGEMADERRRQAIAEIMERGRLMEERRKRRKLSGQHKSRATSFDSMVDENGMLLHDLQNNEAEAAASSSAIDPSAHSQGLKHRQKPSLSEETPSPLYHSVDTLPSSSQLPRNDPATDTDPFESRYEKEMREAWNMNVSDRANAMPPSHASESLIDLTPTTEEAPDPDFSVPSADQFQRPLSGSGYFGSAVSNSTRTLSDDGSQDYLPVQSHNNVTGVTTGHFVPGNGTTDHSAVSVTGSMSSIHPSEAEESSDDLLSEVGDGMRTPASVWTEVDSTVSGDFQS</sequence>
<accession>A0AAN6F5Z3</accession>
<feature type="compositionally biased region" description="Low complexity" evidence="1">
    <location>
        <begin position="133"/>
        <end position="148"/>
    </location>
</feature>
<dbReference type="Proteomes" id="UP001161757">
    <property type="component" value="Unassembled WGS sequence"/>
</dbReference>
<evidence type="ECO:0000313" key="3">
    <source>
        <dbReference type="EMBL" id="KAJ8996220.1"/>
    </source>
</evidence>
<feature type="region of interest" description="Disordered" evidence="1">
    <location>
        <begin position="308"/>
        <end position="354"/>
    </location>
</feature>
<feature type="region of interest" description="Disordered" evidence="1">
    <location>
        <begin position="132"/>
        <end position="191"/>
    </location>
</feature>
<feature type="compositionally biased region" description="Basic residues" evidence="1">
    <location>
        <begin position="98"/>
        <end position="110"/>
    </location>
</feature>
<organism evidence="3 4">
    <name type="scientific">Exophiala dermatitidis</name>
    <name type="common">Black yeast-like fungus</name>
    <name type="synonym">Wangiella dermatitidis</name>
    <dbReference type="NCBI Taxonomy" id="5970"/>
    <lineage>
        <taxon>Eukaryota</taxon>
        <taxon>Fungi</taxon>
        <taxon>Dikarya</taxon>
        <taxon>Ascomycota</taxon>
        <taxon>Pezizomycotina</taxon>
        <taxon>Eurotiomycetes</taxon>
        <taxon>Chaetothyriomycetidae</taxon>
        <taxon>Chaetothyriales</taxon>
        <taxon>Herpotrichiellaceae</taxon>
        <taxon>Exophiala</taxon>
    </lineage>
</organism>
<feature type="region of interest" description="Disordered" evidence="1">
    <location>
        <begin position="47"/>
        <end position="118"/>
    </location>
</feature>